<evidence type="ECO:0000259" key="2">
    <source>
        <dbReference type="Pfam" id="PF13649"/>
    </source>
</evidence>
<feature type="domain" description="Methyltransferase" evidence="2">
    <location>
        <begin position="46"/>
        <end position="142"/>
    </location>
</feature>
<reference evidence="3 4" key="1">
    <citation type="submission" date="2020-08" db="EMBL/GenBank/DDBJ databases">
        <title>Genomic Encyclopedia of Type Strains, Phase IV (KMG-IV): sequencing the most valuable type-strain genomes for metagenomic binning, comparative biology and taxonomic classification.</title>
        <authorList>
            <person name="Goeker M."/>
        </authorList>
    </citation>
    <scope>NUCLEOTIDE SEQUENCE [LARGE SCALE GENOMIC DNA]</scope>
    <source>
        <strain evidence="3 4">DSM 103570</strain>
    </source>
</reference>
<dbReference type="AlphaFoldDB" id="A0A7W6HGH0"/>
<dbReference type="RefSeq" id="WP_183210351.1">
    <property type="nucleotide sequence ID" value="NZ_JAAAMM010000005.1"/>
</dbReference>
<accession>A0A7W6HGH0</accession>
<dbReference type="GO" id="GO:0008168">
    <property type="term" value="F:methyltransferase activity"/>
    <property type="evidence" value="ECO:0007669"/>
    <property type="project" value="UniProtKB-KW"/>
</dbReference>
<dbReference type="Proteomes" id="UP000588647">
    <property type="component" value="Unassembled WGS sequence"/>
</dbReference>
<dbReference type="InterPro" id="IPR041698">
    <property type="entry name" value="Methyltransf_25"/>
</dbReference>
<keyword evidence="4" id="KW-1185">Reference proteome</keyword>
<name>A0A7W6HGH0_9HYPH</name>
<protein>
    <submittedName>
        <fullName evidence="3">SAM-dependent methyltransferase</fullName>
    </submittedName>
</protein>
<dbReference type="Pfam" id="PF10119">
    <property type="entry name" value="MethyTransf_Reg"/>
    <property type="match status" value="1"/>
</dbReference>
<comment type="caution">
    <text evidence="3">The sequence shown here is derived from an EMBL/GenBank/DDBJ whole genome shotgun (WGS) entry which is preliminary data.</text>
</comment>
<keyword evidence="3" id="KW-0808">Transferase</keyword>
<keyword evidence="3" id="KW-0489">Methyltransferase</keyword>
<evidence type="ECO:0000259" key="1">
    <source>
        <dbReference type="Pfam" id="PF10119"/>
    </source>
</evidence>
<dbReference type="InterPro" id="IPR018773">
    <property type="entry name" value="MeTrfase_reg_dom_prd"/>
</dbReference>
<organism evidence="3 4">
    <name type="scientific">Aurantimonas endophytica</name>
    <dbReference type="NCBI Taxonomy" id="1522175"/>
    <lineage>
        <taxon>Bacteria</taxon>
        <taxon>Pseudomonadati</taxon>
        <taxon>Pseudomonadota</taxon>
        <taxon>Alphaproteobacteria</taxon>
        <taxon>Hyphomicrobiales</taxon>
        <taxon>Aurantimonadaceae</taxon>
        <taxon>Aurantimonas</taxon>
    </lineage>
</organism>
<dbReference type="Gene3D" id="3.40.50.150">
    <property type="entry name" value="Vaccinia Virus protein VP39"/>
    <property type="match status" value="1"/>
</dbReference>
<sequence>MAWSDGYFTELTYTHGYYPELNPAMLRLACLCHGVDPHLGETPTYLELGFGQGVSINIHAAASAGSYWGTDFNPAQTASARKLALASGAEIRLFDESFEEFAERDDLPDFDIIALHGIWSWVSDTSRGVIKDIIRRKLRPGGIAFISYNCLPGWAPILPVRELMLLYKDSVAGKTAGAAEMVEGALSFAGDVMRAGSAYFRDNPFARHQLEGMMKQRRNYLAHEFLNANWHLEHFADMARSLDEAKLTFAGSTRLLDAMDGLHLDEEGRKLVARIDHPVTRETVRDFMVNRRFRTDIFVKGARRMPDPEQRQAWLAQAFVLAKPSVDIPKRIPCGRGEVELPAHRYDPVLEVLSDDDYRPKRVDELLAHPRLRDRRPADIIDVLTMLAGSGLACPAQTPTDTMVERCAALNAHILQRASSSMDLQHMASPVTGGGIVVPHMAQLFVLAMQEGRDDVEALAGYVWEFLERVGERLVKDGNRIEDQAESLKELRGAATKFLRFERPHWEALQVIRSDASPGRTIRRGHPTDVA</sequence>
<evidence type="ECO:0000313" key="3">
    <source>
        <dbReference type="EMBL" id="MBB4004776.1"/>
    </source>
</evidence>
<dbReference type="SUPFAM" id="SSF53335">
    <property type="entry name" value="S-adenosyl-L-methionine-dependent methyltransferases"/>
    <property type="match status" value="1"/>
</dbReference>
<dbReference type="EMBL" id="JACIEM010000005">
    <property type="protein sequence ID" value="MBB4004776.1"/>
    <property type="molecule type" value="Genomic_DNA"/>
</dbReference>
<proteinExistence type="predicted"/>
<dbReference type="InterPro" id="IPR029063">
    <property type="entry name" value="SAM-dependent_MTases_sf"/>
</dbReference>
<dbReference type="Pfam" id="PF13649">
    <property type="entry name" value="Methyltransf_25"/>
    <property type="match status" value="1"/>
</dbReference>
<gene>
    <name evidence="3" type="ORF">GGR03_003871</name>
</gene>
<dbReference type="CDD" id="cd02440">
    <property type="entry name" value="AdoMet_MTases"/>
    <property type="match status" value="1"/>
</dbReference>
<feature type="domain" description="Methyltransferase regulatory" evidence="1">
    <location>
        <begin position="218"/>
        <end position="300"/>
    </location>
</feature>
<evidence type="ECO:0000313" key="4">
    <source>
        <dbReference type="Proteomes" id="UP000588647"/>
    </source>
</evidence>
<dbReference type="GO" id="GO:0032259">
    <property type="term" value="P:methylation"/>
    <property type="evidence" value="ECO:0007669"/>
    <property type="project" value="UniProtKB-KW"/>
</dbReference>